<dbReference type="AlphaFoldDB" id="A0A1C7DRA4"/>
<dbReference type="InterPro" id="IPR038740">
    <property type="entry name" value="BioF2-like_GNAT_dom"/>
</dbReference>
<keyword evidence="3" id="KW-1185">Reference proteome</keyword>
<dbReference type="RefSeq" id="WP_008498189.1">
    <property type="nucleotide sequence ID" value="NZ_CP016537.2"/>
</dbReference>
<proteinExistence type="predicted"/>
<accession>A0A1C7DRA4</accession>
<sequence>MYELISIQERSRWKKILDTLHITDIYYTNQYFLGALKLDPGEAVLFHYKDGDGEVVYPFIKRQVSEGGSTFYDVTTPFGYGGPLLKVEKNRANLAGNFRKAFRAYCQSEKIIAEYIRFHPLKENAHFFQSYLKVSPLFETYTINLKDIENPFEKIQLSNNSTSKYSADLVVKKLGTVRHMFEFLVLYYAAARRREEADSYYFFTNDYFEALISSMGSDLHLFGAYHENKLVSACYVLAMGDTIFYHLGGSVSDVYSENTMRTLLLKIAEWGEDNYYSFFHLGGDFQGNVTNEKQIKKGIANCEPSIFYFGQKIHDQQIYDSLVSIEDEDIIRRYRNI</sequence>
<dbReference type="SUPFAM" id="SSF55729">
    <property type="entry name" value="Acyl-CoA N-acyltransferases (Nat)"/>
    <property type="match status" value="1"/>
</dbReference>
<evidence type="ECO:0000259" key="1">
    <source>
        <dbReference type="Pfam" id="PF13480"/>
    </source>
</evidence>
<gene>
    <name evidence="2" type="ORF">BBI08_08085</name>
</gene>
<evidence type="ECO:0000313" key="3">
    <source>
        <dbReference type="Proteomes" id="UP000092687"/>
    </source>
</evidence>
<organism evidence="2 3">
    <name type="scientific">Planococcus halocryophilus</name>
    <dbReference type="NCBI Taxonomy" id="1215089"/>
    <lineage>
        <taxon>Bacteria</taxon>
        <taxon>Bacillati</taxon>
        <taxon>Bacillota</taxon>
        <taxon>Bacilli</taxon>
        <taxon>Bacillales</taxon>
        <taxon>Caryophanaceae</taxon>
        <taxon>Planococcus</taxon>
    </lineage>
</organism>
<reference evidence="2" key="1">
    <citation type="submission" date="2016-10" db="EMBL/GenBank/DDBJ databases">
        <authorList>
            <person name="de Groot N.N."/>
        </authorList>
    </citation>
    <scope>NUCLEOTIDE SEQUENCE</scope>
    <source>
        <strain evidence="2">DSM 24743</strain>
    </source>
</reference>
<dbReference type="Gene3D" id="3.40.630.30">
    <property type="match status" value="1"/>
</dbReference>
<dbReference type="GO" id="GO:0016740">
    <property type="term" value="F:transferase activity"/>
    <property type="evidence" value="ECO:0007669"/>
    <property type="project" value="UniProtKB-KW"/>
</dbReference>
<dbReference type="Pfam" id="PF13480">
    <property type="entry name" value="Acetyltransf_6"/>
    <property type="match status" value="1"/>
</dbReference>
<dbReference type="Proteomes" id="UP000092687">
    <property type="component" value="Chromosome"/>
</dbReference>
<feature type="domain" description="BioF2-like acetyltransferase" evidence="1">
    <location>
        <begin position="187"/>
        <end position="283"/>
    </location>
</feature>
<name>A0A1C7DRA4_9BACL</name>
<dbReference type="KEGG" id="phc:BBI08_08085"/>
<keyword evidence="2" id="KW-0808">Transferase</keyword>
<dbReference type="EMBL" id="CP016537">
    <property type="protein sequence ID" value="ANU13811.1"/>
    <property type="molecule type" value="Genomic_DNA"/>
</dbReference>
<evidence type="ECO:0000313" key="2">
    <source>
        <dbReference type="EMBL" id="ANU13811.1"/>
    </source>
</evidence>
<protein>
    <submittedName>
        <fullName evidence="2">GNAT family N-acetyltransferase</fullName>
    </submittedName>
</protein>
<dbReference type="InterPro" id="IPR016181">
    <property type="entry name" value="Acyl_CoA_acyltransferase"/>
</dbReference>
<dbReference type="OrthoDB" id="9785911at2"/>
<dbReference type="STRING" id="1215089.BBI08_08085"/>